<dbReference type="EMBL" id="PRKZ01000006">
    <property type="protein sequence ID" value="RAW49150.1"/>
    <property type="molecule type" value="Genomic_DNA"/>
</dbReference>
<comment type="caution">
    <text evidence="9">The sequence shown here is derived from an EMBL/GenBank/DDBJ whole genome shotgun (WGS) entry which is preliminary data.</text>
</comment>
<dbReference type="GO" id="GO:0005886">
    <property type="term" value="C:plasma membrane"/>
    <property type="evidence" value="ECO:0007669"/>
    <property type="project" value="UniProtKB-SubCell"/>
</dbReference>
<evidence type="ECO:0000256" key="2">
    <source>
        <dbReference type="ARBA" id="ARBA00022448"/>
    </source>
</evidence>
<feature type="transmembrane region" description="Helical" evidence="7">
    <location>
        <begin position="97"/>
        <end position="119"/>
    </location>
</feature>
<proteinExistence type="inferred from homology"/>
<protein>
    <submittedName>
        <fullName evidence="9">Sugar ABC transporter permease</fullName>
    </submittedName>
</protein>
<feature type="transmembrane region" description="Helical" evidence="7">
    <location>
        <begin position="227"/>
        <end position="247"/>
    </location>
</feature>
<organism evidence="9 10">
    <name type="scientific">Faecalibacterium prausnitzii</name>
    <dbReference type="NCBI Taxonomy" id="853"/>
    <lineage>
        <taxon>Bacteria</taxon>
        <taxon>Bacillati</taxon>
        <taxon>Bacillota</taxon>
        <taxon>Clostridia</taxon>
        <taxon>Eubacteriales</taxon>
        <taxon>Oscillospiraceae</taxon>
        <taxon>Faecalibacterium</taxon>
    </lineage>
</organism>
<feature type="transmembrane region" description="Helical" evidence="7">
    <location>
        <begin position="288"/>
        <end position="307"/>
    </location>
</feature>
<dbReference type="SUPFAM" id="SSF161098">
    <property type="entry name" value="MetI-like"/>
    <property type="match status" value="1"/>
</dbReference>
<dbReference type="PANTHER" id="PTHR30193:SF37">
    <property type="entry name" value="INNER MEMBRANE ABC TRANSPORTER PERMEASE PROTEIN YCJO"/>
    <property type="match status" value="1"/>
</dbReference>
<dbReference type="Gene3D" id="1.10.3720.10">
    <property type="entry name" value="MetI-like"/>
    <property type="match status" value="1"/>
</dbReference>
<comment type="similarity">
    <text evidence="7">Belongs to the binding-protein-dependent transport system permease family.</text>
</comment>
<dbReference type="PROSITE" id="PS50928">
    <property type="entry name" value="ABC_TM1"/>
    <property type="match status" value="1"/>
</dbReference>
<gene>
    <name evidence="9" type="ORF">C4N25_09250</name>
</gene>
<keyword evidence="4 7" id="KW-0812">Transmembrane</keyword>
<dbReference type="PANTHER" id="PTHR30193">
    <property type="entry name" value="ABC TRANSPORTER PERMEASE PROTEIN"/>
    <property type="match status" value="1"/>
</dbReference>
<evidence type="ECO:0000313" key="9">
    <source>
        <dbReference type="EMBL" id="RAW49150.1"/>
    </source>
</evidence>
<dbReference type="InterPro" id="IPR051393">
    <property type="entry name" value="ABC_transporter_permease"/>
</dbReference>
<evidence type="ECO:0000256" key="1">
    <source>
        <dbReference type="ARBA" id="ARBA00004651"/>
    </source>
</evidence>
<keyword evidence="6 7" id="KW-0472">Membrane</keyword>
<evidence type="ECO:0000259" key="8">
    <source>
        <dbReference type="PROSITE" id="PS50928"/>
    </source>
</evidence>
<dbReference type="InterPro" id="IPR035906">
    <property type="entry name" value="MetI-like_sf"/>
</dbReference>
<feature type="transmembrane region" description="Helical" evidence="7">
    <location>
        <begin position="27"/>
        <end position="52"/>
    </location>
</feature>
<evidence type="ECO:0000256" key="4">
    <source>
        <dbReference type="ARBA" id="ARBA00022692"/>
    </source>
</evidence>
<feature type="transmembrane region" description="Helical" evidence="7">
    <location>
        <begin position="187"/>
        <end position="207"/>
    </location>
</feature>
<feature type="domain" description="ABC transmembrane type-1" evidence="8">
    <location>
        <begin position="94"/>
        <end position="306"/>
    </location>
</feature>
<dbReference type="Pfam" id="PF00528">
    <property type="entry name" value="BPD_transp_1"/>
    <property type="match status" value="1"/>
</dbReference>
<keyword evidence="5 7" id="KW-1133">Transmembrane helix</keyword>
<evidence type="ECO:0000256" key="7">
    <source>
        <dbReference type="RuleBase" id="RU363032"/>
    </source>
</evidence>
<dbReference type="RefSeq" id="WP_112115826.1">
    <property type="nucleotide sequence ID" value="NZ_DAWEON010000005.1"/>
</dbReference>
<evidence type="ECO:0000256" key="3">
    <source>
        <dbReference type="ARBA" id="ARBA00022475"/>
    </source>
</evidence>
<feature type="transmembrane region" description="Helical" evidence="7">
    <location>
        <begin position="131"/>
        <end position="152"/>
    </location>
</feature>
<sequence length="318" mass="35670">MKQAAVGAASATQAVKADKKPFFSQRTLSHFIDFLFVLPALILLGVFTYYPIVKLVQISFTDWNLLNDTWKYVGLKNWQWLFAGSGAKYLWNSLKVTFLYSMGEILVTMVGGMLLALLFNRMTRSFGLMRAFVFVPKYVAMSSAAVVFLWILNTDSGVLNYLLQCIGLPAVDWLNQQSTALPSVLMLTGWRVIGYGMMIYLSAMMGISQEYYEAASLDGANGVQKFFRITLPLLSPTTLFLLVTTFLSSMKVFQSVDILTSGGPARSTEVFVYLIYRYAMVDFRMDRAATAAVMFFLILLVITVLTMKVSDRSVTYDS</sequence>
<comment type="subcellular location">
    <subcellularLocation>
        <location evidence="1 7">Cell membrane</location>
        <topology evidence="1 7">Multi-pass membrane protein</topology>
    </subcellularLocation>
</comment>
<keyword evidence="3" id="KW-1003">Cell membrane</keyword>
<reference evidence="9 10" key="1">
    <citation type="submission" date="2018-02" db="EMBL/GenBank/DDBJ databases">
        <title>Complete genome sequencing of Faecalibacterium prausnitzii strains isolated from the human gut.</title>
        <authorList>
            <person name="Fitzgerald B.C."/>
            <person name="Shkoporov A.N."/>
            <person name="Ross P.R."/>
            <person name="Hill C."/>
        </authorList>
    </citation>
    <scope>NUCLEOTIDE SEQUENCE [LARGE SCALE GENOMIC DNA]</scope>
    <source>
        <strain evidence="9 10">APC942/8-14-2</strain>
    </source>
</reference>
<accession>A0A329TK84</accession>
<dbReference type="GO" id="GO:0055085">
    <property type="term" value="P:transmembrane transport"/>
    <property type="evidence" value="ECO:0007669"/>
    <property type="project" value="InterPro"/>
</dbReference>
<dbReference type="AlphaFoldDB" id="A0A329TK84"/>
<dbReference type="InterPro" id="IPR000515">
    <property type="entry name" value="MetI-like"/>
</dbReference>
<dbReference type="Proteomes" id="UP000251634">
    <property type="component" value="Unassembled WGS sequence"/>
</dbReference>
<evidence type="ECO:0000256" key="6">
    <source>
        <dbReference type="ARBA" id="ARBA00023136"/>
    </source>
</evidence>
<keyword evidence="2 7" id="KW-0813">Transport</keyword>
<name>A0A329TK84_9FIRM</name>
<dbReference type="CDD" id="cd06261">
    <property type="entry name" value="TM_PBP2"/>
    <property type="match status" value="1"/>
</dbReference>
<evidence type="ECO:0000256" key="5">
    <source>
        <dbReference type="ARBA" id="ARBA00022989"/>
    </source>
</evidence>
<evidence type="ECO:0000313" key="10">
    <source>
        <dbReference type="Proteomes" id="UP000251634"/>
    </source>
</evidence>